<dbReference type="RefSeq" id="WP_379765182.1">
    <property type="nucleotide sequence ID" value="NZ_JBHSMZ010000001.1"/>
</dbReference>
<keyword evidence="3" id="KW-1185">Reference proteome</keyword>
<keyword evidence="1" id="KW-0812">Transmembrane</keyword>
<dbReference type="Gene3D" id="3.30.700.10">
    <property type="entry name" value="Glycoprotein, Type 4 Pilin"/>
    <property type="match status" value="1"/>
</dbReference>
<dbReference type="NCBIfam" id="TIGR02532">
    <property type="entry name" value="IV_pilin_GFxxxE"/>
    <property type="match status" value="1"/>
</dbReference>
<dbReference type="InterPro" id="IPR012902">
    <property type="entry name" value="N_methyl_site"/>
</dbReference>
<organism evidence="2 3">
    <name type="scientific">Massilia aerilata</name>
    <dbReference type="NCBI Taxonomy" id="453817"/>
    <lineage>
        <taxon>Bacteria</taxon>
        <taxon>Pseudomonadati</taxon>
        <taxon>Pseudomonadota</taxon>
        <taxon>Betaproteobacteria</taxon>
        <taxon>Burkholderiales</taxon>
        <taxon>Oxalobacteraceae</taxon>
        <taxon>Telluria group</taxon>
        <taxon>Massilia</taxon>
    </lineage>
</organism>
<evidence type="ECO:0000313" key="3">
    <source>
        <dbReference type="Proteomes" id="UP001596086"/>
    </source>
</evidence>
<dbReference type="PROSITE" id="PS00409">
    <property type="entry name" value="PROKAR_NTER_METHYL"/>
    <property type="match status" value="1"/>
</dbReference>
<feature type="transmembrane region" description="Helical" evidence="1">
    <location>
        <begin position="20"/>
        <end position="42"/>
    </location>
</feature>
<dbReference type="Proteomes" id="UP001596086">
    <property type="component" value="Unassembled WGS sequence"/>
</dbReference>
<reference evidence="3" key="1">
    <citation type="journal article" date="2019" name="Int. J. Syst. Evol. Microbiol.">
        <title>The Global Catalogue of Microorganisms (GCM) 10K type strain sequencing project: providing services to taxonomists for standard genome sequencing and annotation.</title>
        <authorList>
            <consortium name="The Broad Institute Genomics Platform"/>
            <consortium name="The Broad Institute Genome Sequencing Center for Infectious Disease"/>
            <person name="Wu L."/>
            <person name="Ma J."/>
        </authorList>
    </citation>
    <scope>NUCLEOTIDE SEQUENCE [LARGE SCALE GENOMIC DNA]</scope>
    <source>
        <strain evidence="3">CGMCC 4.5798</strain>
    </source>
</reference>
<sequence length="212" mass="21716">MRAVMPPPPRAGGFTLVEATVVVAILAVLASAGIPSMSAWLLGRKASAAAGYYADGFAFARSQAIGHNSASRLVLDDNAASGQQQWRVDLCYPSTDDACDDDSTGWSTAAAAAAGDPRGALGDKSVVRSANGLPSARSVSLLVGPSGANAVYFTALGWVDTRISPQISRITLSPTDDRAGAFAPVAVSLTLAGVAMRCNPAAVAPDRRRCPR</sequence>
<gene>
    <name evidence="2" type="ORF">ACFPO9_00055</name>
</gene>
<dbReference type="SUPFAM" id="SSF54523">
    <property type="entry name" value="Pili subunits"/>
    <property type="match status" value="1"/>
</dbReference>
<protein>
    <submittedName>
        <fullName evidence="2">Tfp pilus assembly protein FimT/FimU</fullName>
    </submittedName>
</protein>
<comment type="caution">
    <text evidence="2">The sequence shown here is derived from an EMBL/GenBank/DDBJ whole genome shotgun (WGS) entry which is preliminary data.</text>
</comment>
<keyword evidence="1" id="KW-0472">Membrane</keyword>
<dbReference type="EMBL" id="JBHSMZ010000001">
    <property type="protein sequence ID" value="MFC5546902.1"/>
    <property type="molecule type" value="Genomic_DNA"/>
</dbReference>
<evidence type="ECO:0000313" key="2">
    <source>
        <dbReference type="EMBL" id="MFC5546902.1"/>
    </source>
</evidence>
<dbReference type="InterPro" id="IPR045584">
    <property type="entry name" value="Pilin-like"/>
</dbReference>
<dbReference type="Pfam" id="PF07963">
    <property type="entry name" value="N_methyl"/>
    <property type="match status" value="1"/>
</dbReference>
<evidence type="ECO:0000256" key="1">
    <source>
        <dbReference type="SAM" id="Phobius"/>
    </source>
</evidence>
<proteinExistence type="predicted"/>
<accession>A0ABW0RRW5</accession>
<keyword evidence="1" id="KW-1133">Transmembrane helix</keyword>
<name>A0ABW0RRW5_9BURK</name>